<reference evidence="3" key="1">
    <citation type="submission" date="2022-03" db="EMBL/GenBank/DDBJ databases">
        <authorList>
            <person name="Legras J.-L."/>
            <person name="Devillers H."/>
            <person name="Grondin C."/>
        </authorList>
    </citation>
    <scope>NUCLEOTIDE SEQUENCE</scope>
    <source>
        <strain evidence="3">CLIB 1423</strain>
    </source>
</reference>
<dbReference type="PROSITE" id="PS50006">
    <property type="entry name" value="FHA_DOMAIN"/>
    <property type="match status" value="1"/>
</dbReference>
<feature type="region of interest" description="Disordered" evidence="1">
    <location>
        <begin position="301"/>
        <end position="329"/>
    </location>
</feature>
<dbReference type="OrthoDB" id="4096268at2759"/>
<feature type="compositionally biased region" description="Low complexity" evidence="1">
    <location>
        <begin position="308"/>
        <end position="325"/>
    </location>
</feature>
<evidence type="ECO:0000313" key="4">
    <source>
        <dbReference type="Proteomes" id="UP000837801"/>
    </source>
</evidence>
<dbReference type="Gene3D" id="2.60.200.20">
    <property type="match status" value="1"/>
</dbReference>
<accession>A0A9P0QK75</accession>
<dbReference type="Proteomes" id="UP000837801">
    <property type="component" value="Unassembled WGS sequence"/>
</dbReference>
<proteinExistence type="predicted"/>
<sequence>MSTYYKDRTISLNPNAAKQYFFIKRASTKDSDREPKESNLFFFNTHLSKEHACLKVLDGKVYVRDCHSTFGTVVNGEVIVPSYWFPLEDGDVIRLIILKPSGYIQDVLEEFPNSRTIPLNRFGFPQTGLAFKVSIPESNDSIKFIDVDDTQLIADHPTYYPSRDDEYVHFYDEYEEYDEDDLDTELNEDEECYSDETSTKIHVDNDETEEDDEEEDYDEDDDEEEIEDDDEEEDEEEEVNEDDDDECEDGVTGYVNGNCCCEMYAFRDYDVPAEKDGELEDEDDDEDDDADYSIVHEFAEEDIHSASELDSASASESEASEVSDSTFDSEEDGVEIFYISNRKRSFDEIEDDEDASCICELEGLSDSELSNNTPPAKKLKPNTKSTLKTIAKELLKGSLYVIGTVFALGIYGQSISEE</sequence>
<dbReference type="InterPro" id="IPR008984">
    <property type="entry name" value="SMAD_FHA_dom_sf"/>
</dbReference>
<dbReference type="CDD" id="cd00060">
    <property type="entry name" value="FHA"/>
    <property type="match status" value="1"/>
</dbReference>
<dbReference type="AlphaFoldDB" id="A0A9P0QK75"/>
<evidence type="ECO:0000256" key="1">
    <source>
        <dbReference type="SAM" id="MobiDB-lite"/>
    </source>
</evidence>
<organism evidence="3 4">
    <name type="scientific">[Candida] railenensis</name>
    <dbReference type="NCBI Taxonomy" id="45579"/>
    <lineage>
        <taxon>Eukaryota</taxon>
        <taxon>Fungi</taxon>
        <taxon>Dikarya</taxon>
        <taxon>Ascomycota</taxon>
        <taxon>Saccharomycotina</taxon>
        <taxon>Pichiomycetes</taxon>
        <taxon>Debaryomycetaceae</taxon>
        <taxon>Kurtzmaniella</taxon>
    </lineage>
</organism>
<dbReference type="Pfam" id="PF00498">
    <property type="entry name" value="FHA"/>
    <property type="match status" value="1"/>
</dbReference>
<protein>
    <recommendedName>
        <fullName evidence="2">FHA domain-containing protein</fullName>
    </recommendedName>
</protein>
<feature type="compositionally biased region" description="Acidic residues" evidence="1">
    <location>
        <begin position="206"/>
        <end position="249"/>
    </location>
</feature>
<dbReference type="SUPFAM" id="SSF49879">
    <property type="entry name" value="SMAD/FHA domain"/>
    <property type="match status" value="1"/>
</dbReference>
<feature type="compositionally biased region" description="Acidic residues" evidence="1">
    <location>
        <begin position="178"/>
        <end position="194"/>
    </location>
</feature>
<gene>
    <name evidence="3" type="ORF">CLIB1423_01S04016</name>
</gene>
<name>A0A9P0QK75_9ASCO</name>
<dbReference type="InterPro" id="IPR000253">
    <property type="entry name" value="FHA_dom"/>
</dbReference>
<evidence type="ECO:0000259" key="2">
    <source>
        <dbReference type="PROSITE" id="PS50006"/>
    </source>
</evidence>
<dbReference type="EMBL" id="CAKXYY010000001">
    <property type="protein sequence ID" value="CAH2350166.1"/>
    <property type="molecule type" value="Genomic_DNA"/>
</dbReference>
<evidence type="ECO:0000313" key="3">
    <source>
        <dbReference type="EMBL" id="CAH2350166.1"/>
    </source>
</evidence>
<feature type="region of interest" description="Disordered" evidence="1">
    <location>
        <begin position="178"/>
        <end position="251"/>
    </location>
</feature>
<comment type="caution">
    <text evidence="3">The sequence shown here is derived from an EMBL/GenBank/DDBJ whole genome shotgun (WGS) entry which is preliminary data.</text>
</comment>
<keyword evidence="4" id="KW-1185">Reference proteome</keyword>
<feature type="domain" description="FHA" evidence="2">
    <location>
        <begin position="21"/>
        <end position="79"/>
    </location>
</feature>